<dbReference type="GO" id="GO:0000976">
    <property type="term" value="F:transcription cis-regulatory region binding"/>
    <property type="evidence" value="ECO:0007669"/>
    <property type="project" value="TreeGrafter"/>
</dbReference>
<dbReference type="GO" id="GO:0000981">
    <property type="term" value="F:DNA-binding transcription factor activity, RNA polymerase II-specific"/>
    <property type="evidence" value="ECO:0007669"/>
    <property type="project" value="InterPro"/>
</dbReference>
<dbReference type="AlphaFoldDB" id="A0A8H7APB6"/>
<dbReference type="PROSITE" id="PS00027">
    <property type="entry name" value="HOMEOBOX_1"/>
    <property type="match status" value="1"/>
</dbReference>
<evidence type="ECO:0000256" key="11">
    <source>
        <dbReference type="SAM" id="MobiDB-lite"/>
    </source>
</evidence>
<evidence type="ECO:0000256" key="7">
    <source>
        <dbReference type="ARBA" id="ARBA00023306"/>
    </source>
</evidence>
<keyword evidence="4 9" id="KW-0371">Homeobox</keyword>
<dbReference type="SUPFAM" id="SSF46689">
    <property type="entry name" value="Homeodomain-like"/>
    <property type="match status" value="1"/>
</dbReference>
<comment type="subcellular location">
    <subcellularLocation>
        <location evidence="1 9 10">Nucleus</location>
    </subcellularLocation>
</comment>
<dbReference type="InterPro" id="IPR001356">
    <property type="entry name" value="HD"/>
</dbReference>
<keyword evidence="7" id="KW-0131">Cell cycle</keyword>
<evidence type="ECO:0000256" key="3">
    <source>
        <dbReference type="ARBA" id="ARBA00023125"/>
    </source>
</evidence>
<feature type="compositionally biased region" description="Polar residues" evidence="11">
    <location>
        <begin position="89"/>
        <end position="99"/>
    </location>
</feature>
<feature type="compositionally biased region" description="Polar residues" evidence="11">
    <location>
        <begin position="141"/>
        <end position="169"/>
    </location>
</feature>
<dbReference type="SMART" id="SM00389">
    <property type="entry name" value="HOX"/>
    <property type="match status" value="1"/>
</dbReference>
<evidence type="ECO:0000256" key="9">
    <source>
        <dbReference type="PROSITE-ProRule" id="PRU00108"/>
    </source>
</evidence>
<dbReference type="Pfam" id="PF00046">
    <property type="entry name" value="Homeodomain"/>
    <property type="match status" value="1"/>
</dbReference>
<feature type="DNA-binding region" description="Homeobox" evidence="9">
    <location>
        <begin position="3"/>
        <end position="62"/>
    </location>
</feature>
<keyword evidence="3 9" id="KW-0238">DNA-binding</keyword>
<protein>
    <recommendedName>
        <fullName evidence="12">Homeobox domain-containing protein</fullName>
    </recommendedName>
</protein>
<dbReference type="Gene3D" id="1.10.10.60">
    <property type="entry name" value="Homeodomain-like"/>
    <property type="match status" value="1"/>
</dbReference>
<dbReference type="Proteomes" id="UP000606974">
    <property type="component" value="Unassembled WGS sequence"/>
</dbReference>
<dbReference type="CDD" id="cd00086">
    <property type="entry name" value="homeodomain"/>
    <property type="match status" value="1"/>
</dbReference>
<dbReference type="PROSITE" id="PS50071">
    <property type="entry name" value="HOMEOBOX_2"/>
    <property type="match status" value="1"/>
</dbReference>
<keyword evidence="14" id="KW-1185">Reference proteome</keyword>
<evidence type="ECO:0000256" key="8">
    <source>
        <dbReference type="ARBA" id="ARBA00065092"/>
    </source>
</evidence>
<feature type="domain" description="Homeobox" evidence="12">
    <location>
        <begin position="1"/>
        <end position="61"/>
    </location>
</feature>
<feature type="region of interest" description="Disordered" evidence="11">
    <location>
        <begin position="380"/>
        <end position="514"/>
    </location>
</feature>
<feature type="compositionally biased region" description="Basic and acidic residues" evidence="11">
    <location>
        <begin position="26"/>
        <end position="35"/>
    </location>
</feature>
<dbReference type="GO" id="GO:0005634">
    <property type="term" value="C:nucleus"/>
    <property type="evidence" value="ECO:0007669"/>
    <property type="project" value="UniProtKB-SubCell"/>
</dbReference>
<sequence>MMTRQKRRRTSPEDHAVLEAAYQRNSKPDKAERTEIVNSVSLGEKEVQIWFQNRRQNDRRKSRPLLPHEMMSHFRNPIQIPQGLLDEPNTVSQDPRSTPQSSFSSIEDSERSYSSSTKKSDDRTQSASRASSIHDLLNPMDSFNSDCSTSFDSQNAEQVSTLMSRSGTVTGEPENVSLRDCQIRSAAPSPPLKNPGGDGNQILAGTNKKLLSSESNNIGTAANSIEKASGVLAERPAEHSASLDWSATRRKRAFTEIEEIALPSSQNSGIRLSMTVDGAVKVKTTDEETPSPPKRRAQNPASLRNEELKRSHTAVAASEMLKEGQRYKARLSSGIFGRSRDARTWEFYCDGEARTALSAQAEHGNNGSAVGAINLIRSQGQNARSKAQQRRQDIALKPKSGAGNIRKQAASTEQKPKLVRAMSSMARLSSKCKEDITDIGKSGKISHARSPSGDSDKENWAPGTRSSSHPLRRSRASSASRDVLQDHHAAARLTSTSTRPFPTNKDDNDQKHGFWEKEIRQADSLYHGEEKKEDLDCIQGLLSLSQGAWK</sequence>
<dbReference type="InterPro" id="IPR009057">
    <property type="entry name" value="Homeodomain-like_sf"/>
</dbReference>
<feature type="region of interest" description="Disordered" evidence="11">
    <location>
        <begin position="1"/>
        <end position="39"/>
    </location>
</feature>
<keyword evidence="5" id="KW-0804">Transcription</keyword>
<evidence type="ECO:0000256" key="2">
    <source>
        <dbReference type="ARBA" id="ARBA00023015"/>
    </source>
</evidence>
<dbReference type="FunFam" id="1.10.10.60:FF:000286">
    <property type="entry name" value="Homeobox transcription factor"/>
    <property type="match status" value="1"/>
</dbReference>
<reference evidence="13" key="1">
    <citation type="submission" date="2020-02" db="EMBL/GenBank/DDBJ databases">
        <authorList>
            <person name="Palmer J.M."/>
        </authorList>
    </citation>
    <scope>NUCLEOTIDE SEQUENCE</scope>
    <source>
        <strain evidence="13">EPUS1.4</strain>
        <tissue evidence="13">Thallus</tissue>
    </source>
</reference>
<proteinExistence type="predicted"/>
<feature type="region of interest" description="Disordered" evidence="11">
    <location>
        <begin position="282"/>
        <end position="312"/>
    </location>
</feature>
<feature type="region of interest" description="Disordered" evidence="11">
    <location>
        <begin position="80"/>
        <end position="177"/>
    </location>
</feature>
<dbReference type="InterPro" id="IPR017970">
    <property type="entry name" value="Homeobox_CS"/>
</dbReference>
<evidence type="ECO:0000259" key="12">
    <source>
        <dbReference type="PROSITE" id="PS50071"/>
    </source>
</evidence>
<dbReference type="EMBL" id="JAACFV010000017">
    <property type="protein sequence ID" value="KAF7511742.1"/>
    <property type="molecule type" value="Genomic_DNA"/>
</dbReference>
<organism evidence="13 14">
    <name type="scientific">Endocarpon pusillum</name>
    <dbReference type="NCBI Taxonomy" id="364733"/>
    <lineage>
        <taxon>Eukaryota</taxon>
        <taxon>Fungi</taxon>
        <taxon>Dikarya</taxon>
        <taxon>Ascomycota</taxon>
        <taxon>Pezizomycotina</taxon>
        <taxon>Eurotiomycetes</taxon>
        <taxon>Chaetothyriomycetidae</taxon>
        <taxon>Verrucariales</taxon>
        <taxon>Verrucariaceae</taxon>
        <taxon>Endocarpon</taxon>
    </lineage>
</organism>
<evidence type="ECO:0000313" key="14">
    <source>
        <dbReference type="Proteomes" id="UP000606974"/>
    </source>
</evidence>
<evidence type="ECO:0000256" key="5">
    <source>
        <dbReference type="ARBA" id="ARBA00023163"/>
    </source>
</evidence>
<evidence type="ECO:0000256" key="4">
    <source>
        <dbReference type="ARBA" id="ARBA00023155"/>
    </source>
</evidence>
<dbReference type="PANTHER" id="PTHR24323">
    <property type="entry name" value="CEH-10 HOMEODOMAIN-CONTAINING HOMOLOG"/>
    <property type="match status" value="1"/>
</dbReference>
<name>A0A8H7APB6_9EURO</name>
<dbReference type="GO" id="GO:0000122">
    <property type="term" value="P:negative regulation of transcription by RNA polymerase II"/>
    <property type="evidence" value="ECO:0007669"/>
    <property type="project" value="UniProtKB-ARBA"/>
</dbReference>
<evidence type="ECO:0000313" key="13">
    <source>
        <dbReference type="EMBL" id="KAF7511742.1"/>
    </source>
</evidence>
<comment type="caution">
    <text evidence="13">The sequence shown here is derived from an EMBL/GenBank/DDBJ whole genome shotgun (WGS) entry which is preliminary data.</text>
</comment>
<dbReference type="OrthoDB" id="6159439at2759"/>
<gene>
    <name evidence="13" type="ORF">GJ744_003473</name>
</gene>
<evidence type="ECO:0000256" key="1">
    <source>
        <dbReference type="ARBA" id="ARBA00004123"/>
    </source>
</evidence>
<dbReference type="PANTHER" id="PTHR24323:SF7">
    <property type="entry name" value="HOMEOBOX DOMAIN-CONTAINING PROTEIN"/>
    <property type="match status" value="1"/>
</dbReference>
<dbReference type="GO" id="GO:0000082">
    <property type="term" value="P:G1/S transition of mitotic cell cycle"/>
    <property type="evidence" value="ECO:0007669"/>
    <property type="project" value="UniProtKB-ARBA"/>
</dbReference>
<accession>A0A8H7APB6</accession>
<feature type="compositionally biased region" description="Low complexity" evidence="11">
    <location>
        <begin position="100"/>
        <end position="117"/>
    </location>
</feature>
<evidence type="ECO:0000256" key="6">
    <source>
        <dbReference type="ARBA" id="ARBA00023242"/>
    </source>
</evidence>
<dbReference type="InterPro" id="IPR051775">
    <property type="entry name" value="Homeobox_domain"/>
</dbReference>
<comment type="subunit">
    <text evidence="8">Interacts with MCM1.</text>
</comment>
<feature type="compositionally biased region" description="Basic and acidic residues" evidence="11">
    <location>
        <begin position="504"/>
        <end position="514"/>
    </location>
</feature>
<evidence type="ECO:0000256" key="10">
    <source>
        <dbReference type="RuleBase" id="RU000682"/>
    </source>
</evidence>
<keyword evidence="6 9" id="KW-0539">Nucleus</keyword>
<keyword evidence="2" id="KW-0805">Transcription regulation</keyword>